<name>A0A5J9T6G6_9POAL</name>
<evidence type="ECO:0000256" key="3">
    <source>
        <dbReference type="SAM" id="SignalP"/>
    </source>
</evidence>
<keyword evidence="2" id="KW-0812">Transmembrane</keyword>
<dbReference type="EMBL" id="RWGY01000045">
    <property type="protein sequence ID" value="TVU06925.1"/>
    <property type="molecule type" value="Genomic_DNA"/>
</dbReference>
<feature type="non-terminal residue" evidence="4">
    <location>
        <position position="1"/>
    </location>
</feature>
<dbReference type="SUPFAM" id="SSF49899">
    <property type="entry name" value="Concanavalin A-like lectins/glucanases"/>
    <property type="match status" value="1"/>
</dbReference>
<gene>
    <name evidence="4" type="ORF">EJB05_46961</name>
</gene>
<accession>A0A5J9T6G6</accession>
<organism evidence="4 5">
    <name type="scientific">Eragrostis curvula</name>
    <name type="common">weeping love grass</name>
    <dbReference type="NCBI Taxonomy" id="38414"/>
    <lineage>
        <taxon>Eukaryota</taxon>
        <taxon>Viridiplantae</taxon>
        <taxon>Streptophyta</taxon>
        <taxon>Embryophyta</taxon>
        <taxon>Tracheophyta</taxon>
        <taxon>Spermatophyta</taxon>
        <taxon>Magnoliopsida</taxon>
        <taxon>Liliopsida</taxon>
        <taxon>Poales</taxon>
        <taxon>Poaceae</taxon>
        <taxon>PACMAD clade</taxon>
        <taxon>Chloridoideae</taxon>
        <taxon>Eragrostideae</taxon>
        <taxon>Eragrostidinae</taxon>
        <taxon>Eragrostis</taxon>
    </lineage>
</organism>
<reference evidence="4 5" key="1">
    <citation type="journal article" date="2019" name="Sci. Rep.">
        <title>A high-quality genome of Eragrostis curvula grass provides insights into Poaceae evolution and supports new strategies to enhance forage quality.</title>
        <authorList>
            <person name="Carballo J."/>
            <person name="Santos B.A.C.M."/>
            <person name="Zappacosta D."/>
            <person name="Garbus I."/>
            <person name="Selva J.P."/>
            <person name="Gallo C.A."/>
            <person name="Diaz A."/>
            <person name="Albertini E."/>
            <person name="Caccamo M."/>
            <person name="Echenique V."/>
        </authorList>
    </citation>
    <scope>NUCLEOTIDE SEQUENCE [LARGE SCALE GENOMIC DNA]</scope>
    <source>
        <strain evidence="5">cv. Victoria</strain>
        <tissue evidence="4">Leaf</tissue>
    </source>
</reference>
<evidence type="ECO:0000256" key="2">
    <source>
        <dbReference type="SAM" id="Phobius"/>
    </source>
</evidence>
<feature type="region of interest" description="Disordered" evidence="1">
    <location>
        <begin position="307"/>
        <end position="326"/>
    </location>
</feature>
<dbReference type="OrthoDB" id="660141at2759"/>
<feature type="region of interest" description="Disordered" evidence="1">
    <location>
        <begin position="343"/>
        <end position="363"/>
    </location>
</feature>
<dbReference type="Gene3D" id="2.60.120.200">
    <property type="match status" value="1"/>
</dbReference>
<keyword evidence="3" id="KW-0732">Signal</keyword>
<protein>
    <recommendedName>
        <fullName evidence="6">Legume lectin domain-containing protein</fullName>
    </recommendedName>
</protein>
<dbReference type="Gramene" id="TVU06925">
    <property type="protein sequence ID" value="TVU06925"/>
    <property type="gene ID" value="EJB05_46961"/>
</dbReference>
<keyword evidence="2" id="KW-0472">Membrane</keyword>
<proteinExistence type="predicted"/>
<feature type="signal peptide" evidence="3">
    <location>
        <begin position="1"/>
        <end position="35"/>
    </location>
</feature>
<dbReference type="AlphaFoldDB" id="A0A5J9T6G6"/>
<feature type="transmembrane region" description="Helical" evidence="2">
    <location>
        <begin position="272"/>
        <end position="298"/>
    </location>
</feature>
<sequence>MARSSAANIPKLRAALHALVVLLLWAALAISVASGDVVTYSVPAFNATTASDFAVMTTSYFLTSTTLFDLDAFPEFNSSEGFLLFQQDVAVWRAGVGGNPDLEASFNTSFTVVAGAVPVAFVVLKDTYPPLLVQGGLRGAANYTALAGTAERSNATGALAVVEVGPVMSYGPDTSAPGLNVTVTPRGVGGRAVWVEYDAAAHRLSVYVAGIGEPRPVTPLLHVPLGFDGWHWTTETAFIGFFAGKISDMIASVRDWELTVDNISGDGKKGTAWWVILLAVLGSVAATATIVSAVVLYVRSKRRPNMEPSGVAKVASQGGPQREKGMGCGTFVGQSTCYNAENDVFSQSQGEPRSTRPSSWLRH</sequence>
<evidence type="ECO:0008006" key="6">
    <source>
        <dbReference type="Google" id="ProtNLM"/>
    </source>
</evidence>
<dbReference type="InterPro" id="IPR013320">
    <property type="entry name" value="ConA-like_dom_sf"/>
</dbReference>
<comment type="caution">
    <text evidence="4">The sequence shown here is derived from an EMBL/GenBank/DDBJ whole genome shotgun (WGS) entry which is preliminary data.</text>
</comment>
<keyword evidence="2" id="KW-1133">Transmembrane helix</keyword>
<feature type="chain" id="PRO_5023854348" description="Legume lectin domain-containing protein" evidence="3">
    <location>
        <begin position="36"/>
        <end position="363"/>
    </location>
</feature>
<dbReference type="Proteomes" id="UP000324897">
    <property type="component" value="Unassembled WGS sequence"/>
</dbReference>
<evidence type="ECO:0000256" key="1">
    <source>
        <dbReference type="SAM" id="MobiDB-lite"/>
    </source>
</evidence>
<evidence type="ECO:0000313" key="5">
    <source>
        <dbReference type="Proteomes" id="UP000324897"/>
    </source>
</evidence>
<evidence type="ECO:0000313" key="4">
    <source>
        <dbReference type="EMBL" id="TVU06925.1"/>
    </source>
</evidence>
<keyword evidence="5" id="KW-1185">Reference proteome</keyword>